<dbReference type="AlphaFoldDB" id="A0A2I8F1T5"/>
<dbReference type="EMBL" id="CP026113">
    <property type="protein sequence ID" value="AUT65867.1"/>
    <property type="molecule type" value="Genomic_DNA"/>
</dbReference>
<protein>
    <submittedName>
        <fullName evidence="1">Uncharacterized protein</fullName>
    </submittedName>
</protein>
<dbReference type="KEGG" id="pter:C2L65_41015"/>
<evidence type="ECO:0000313" key="2">
    <source>
        <dbReference type="Proteomes" id="UP000243502"/>
    </source>
</evidence>
<dbReference type="Proteomes" id="UP000243502">
    <property type="component" value="Chromosome 3"/>
</dbReference>
<gene>
    <name evidence="1" type="ORF">C2L65_41015</name>
</gene>
<reference evidence="1 2" key="1">
    <citation type="submission" date="2018-01" db="EMBL/GenBank/DDBJ databases">
        <title>Species boundaries and ecological features among Paraburkholderia terrae DSMZ17804T, P. hospita DSMZ17164T and P. caribensis DSMZ13236T.</title>
        <authorList>
            <person name="Pratama A.A."/>
        </authorList>
    </citation>
    <scope>NUCLEOTIDE SEQUENCE [LARGE SCALE GENOMIC DNA]</scope>
    <source>
        <strain evidence="1 2">DSM 17804</strain>
    </source>
</reference>
<organism evidence="1 2">
    <name type="scientific">Paraburkholderia terrae</name>
    <dbReference type="NCBI Taxonomy" id="311230"/>
    <lineage>
        <taxon>Bacteria</taxon>
        <taxon>Pseudomonadati</taxon>
        <taxon>Pseudomonadota</taxon>
        <taxon>Betaproteobacteria</taxon>
        <taxon>Burkholderiales</taxon>
        <taxon>Burkholderiaceae</taxon>
        <taxon>Paraburkholderia</taxon>
    </lineage>
</organism>
<accession>A0A2I8F1T5</accession>
<name>A0A2I8F1T5_9BURK</name>
<sequence>MLSAVLSTIVTWIKCPIHTAGHTAWQIGQNLVTPFHDADIGKTDQTCLRGFDATDTRGAVMELNFRVIEKVAFSAVVLSALSCLGFIICEKFPGILDLLPRGQHVAISEFALACLFPSDCEQLLDLLKTADERSAAALLLERPE</sequence>
<evidence type="ECO:0000313" key="1">
    <source>
        <dbReference type="EMBL" id="AUT65867.1"/>
    </source>
</evidence>
<proteinExistence type="predicted"/>